<dbReference type="GO" id="GO:0008137">
    <property type="term" value="F:NADH dehydrogenase (ubiquinone) activity"/>
    <property type="evidence" value="ECO:0007669"/>
    <property type="project" value="InterPro"/>
</dbReference>
<gene>
    <name evidence="9" type="primary">nuoF_2</name>
    <name evidence="9" type="ORF">Taqua_02392</name>
</gene>
<reference evidence="9 10" key="1">
    <citation type="submission" date="2019-07" db="EMBL/GenBank/DDBJ databases">
        <title>Tepidimonas aquatica CLN-1 draft genome.</title>
        <authorList>
            <person name="Da Costa M.S."/>
            <person name="Froufe H.J.C."/>
            <person name="Egas C."/>
            <person name="Albuquerque L."/>
        </authorList>
    </citation>
    <scope>NUCLEOTIDE SEQUENCE [LARGE SCALE GENOMIC DNA]</scope>
    <source>
        <strain evidence="9 10">CLN-1</strain>
    </source>
</reference>
<dbReference type="Pfam" id="PF10531">
    <property type="entry name" value="SLBB"/>
    <property type="match status" value="1"/>
</dbReference>
<feature type="region of interest" description="Disordered" evidence="7">
    <location>
        <begin position="1"/>
        <end position="35"/>
    </location>
</feature>
<evidence type="ECO:0000256" key="1">
    <source>
        <dbReference type="ARBA" id="ARBA00001917"/>
    </source>
</evidence>
<dbReference type="InterPro" id="IPR037225">
    <property type="entry name" value="Nuo51_FMN-bd_sf"/>
</dbReference>
<dbReference type="PROSITE" id="PS00644">
    <property type="entry name" value="COMPLEX1_51K_1"/>
    <property type="match status" value="1"/>
</dbReference>
<dbReference type="SUPFAM" id="SSF142984">
    <property type="entry name" value="Nqo1 middle domain-like"/>
    <property type="match status" value="1"/>
</dbReference>
<dbReference type="EMBL" id="VJNA01000042">
    <property type="protein sequence ID" value="TSE20608.1"/>
    <property type="molecule type" value="Genomic_DNA"/>
</dbReference>
<keyword evidence="5" id="KW-0408">Iron</keyword>
<organism evidence="9 10">
    <name type="scientific">Tepidimonas aquatica</name>
    <dbReference type="NCBI Taxonomy" id="247482"/>
    <lineage>
        <taxon>Bacteria</taxon>
        <taxon>Pseudomonadati</taxon>
        <taxon>Pseudomonadota</taxon>
        <taxon>Betaproteobacteria</taxon>
        <taxon>Burkholderiales</taxon>
        <taxon>Tepidimonas</taxon>
    </lineage>
</organism>
<keyword evidence="9" id="KW-0560">Oxidoreductase</keyword>
<keyword evidence="3" id="KW-0004">4Fe-4S</keyword>
<evidence type="ECO:0000256" key="2">
    <source>
        <dbReference type="ARBA" id="ARBA00007523"/>
    </source>
</evidence>
<dbReference type="SUPFAM" id="SSF140490">
    <property type="entry name" value="Nqo1C-terminal domain-like"/>
    <property type="match status" value="1"/>
</dbReference>
<dbReference type="EC" id="1.6.5.11" evidence="9"/>
<evidence type="ECO:0000256" key="6">
    <source>
        <dbReference type="ARBA" id="ARBA00023014"/>
    </source>
</evidence>
<dbReference type="Gene3D" id="1.10.10.1590">
    <property type="entry name" value="NADH-quinone oxidoreductase subunit E"/>
    <property type="match status" value="1"/>
</dbReference>
<feature type="domain" description="NADH-ubiquinone oxidoreductase 51kDa subunit iron-sulphur binding" evidence="8">
    <location>
        <begin position="515"/>
        <end position="560"/>
    </location>
</feature>
<evidence type="ECO:0000313" key="10">
    <source>
        <dbReference type="Proteomes" id="UP000318554"/>
    </source>
</evidence>
<dbReference type="InterPro" id="IPR041921">
    <property type="entry name" value="NuoE_N"/>
</dbReference>
<dbReference type="RefSeq" id="WP_144326866.1">
    <property type="nucleotide sequence ID" value="NZ_VJNA01000042.1"/>
</dbReference>
<dbReference type="InterPro" id="IPR011538">
    <property type="entry name" value="Nuo51_FMN-bd"/>
</dbReference>
<dbReference type="InterPro" id="IPR036249">
    <property type="entry name" value="Thioredoxin-like_sf"/>
</dbReference>
<comment type="similarity">
    <text evidence="2">Belongs to the complex I 51 kDa subunit family.</text>
</comment>
<dbReference type="GO" id="GO:0046872">
    <property type="term" value="F:metal ion binding"/>
    <property type="evidence" value="ECO:0007669"/>
    <property type="project" value="UniProtKB-KW"/>
</dbReference>
<dbReference type="InterPro" id="IPR001949">
    <property type="entry name" value="NADH-UbQ_OxRdtase_51kDa_CS"/>
</dbReference>
<dbReference type="GO" id="GO:0010181">
    <property type="term" value="F:FMN binding"/>
    <property type="evidence" value="ECO:0007669"/>
    <property type="project" value="InterPro"/>
</dbReference>
<dbReference type="PROSITE" id="PS00645">
    <property type="entry name" value="COMPLEX1_51K_2"/>
    <property type="match status" value="1"/>
</dbReference>
<dbReference type="OrthoDB" id="9805533at2"/>
<comment type="cofactor">
    <cofactor evidence="1">
        <name>FMN</name>
        <dbReference type="ChEBI" id="CHEBI:58210"/>
    </cofactor>
</comment>
<dbReference type="SUPFAM" id="SSF142019">
    <property type="entry name" value="Nqo1 FMN-binding domain-like"/>
    <property type="match status" value="1"/>
</dbReference>
<dbReference type="Gene3D" id="3.40.30.10">
    <property type="entry name" value="Glutaredoxin"/>
    <property type="match status" value="1"/>
</dbReference>
<dbReference type="Gene3D" id="1.20.1440.230">
    <property type="entry name" value="NADH-ubiquinone oxidoreductase 51kDa subunit, iron-sulphur binding domain"/>
    <property type="match status" value="1"/>
</dbReference>
<comment type="caution">
    <text evidence="9">The sequence shown here is derived from an EMBL/GenBank/DDBJ whole genome shotgun (WGS) entry which is preliminary data.</text>
</comment>
<dbReference type="InterPro" id="IPR037207">
    <property type="entry name" value="Nuop51_4Fe4S-bd_sf"/>
</dbReference>
<dbReference type="GO" id="GO:0051539">
    <property type="term" value="F:4 iron, 4 sulfur cluster binding"/>
    <property type="evidence" value="ECO:0007669"/>
    <property type="project" value="UniProtKB-KW"/>
</dbReference>
<dbReference type="PANTHER" id="PTHR43578">
    <property type="entry name" value="NADH-QUINONE OXIDOREDUCTASE SUBUNIT F"/>
    <property type="match status" value="1"/>
</dbReference>
<keyword evidence="6" id="KW-0411">Iron-sulfur</keyword>
<evidence type="ECO:0000256" key="7">
    <source>
        <dbReference type="SAM" id="MobiDB-lite"/>
    </source>
</evidence>
<evidence type="ECO:0000256" key="3">
    <source>
        <dbReference type="ARBA" id="ARBA00022485"/>
    </source>
</evidence>
<evidence type="ECO:0000313" key="9">
    <source>
        <dbReference type="EMBL" id="TSE20608.1"/>
    </source>
</evidence>
<evidence type="ECO:0000256" key="5">
    <source>
        <dbReference type="ARBA" id="ARBA00023004"/>
    </source>
</evidence>
<dbReference type="Pfam" id="PF01257">
    <property type="entry name" value="2Fe-2S_thioredx"/>
    <property type="match status" value="1"/>
</dbReference>
<dbReference type="Pfam" id="PF10589">
    <property type="entry name" value="NADH_4Fe-4S"/>
    <property type="match status" value="1"/>
</dbReference>
<keyword evidence="10" id="KW-1185">Reference proteome</keyword>
<dbReference type="FunFam" id="3.10.20.600:FF:000006">
    <property type="entry name" value="Formate dehydrogenase, beta subunit"/>
    <property type="match status" value="1"/>
</dbReference>
<dbReference type="InterPro" id="IPR019554">
    <property type="entry name" value="Soluble_ligand-bd"/>
</dbReference>
<evidence type="ECO:0000256" key="4">
    <source>
        <dbReference type="ARBA" id="ARBA00022723"/>
    </source>
</evidence>
<dbReference type="Gene3D" id="3.10.20.600">
    <property type="match status" value="1"/>
</dbReference>
<name>A0A554WAL6_9BURK</name>
<sequence length="593" mass="63088">MQHAAGPTPSVAVPPSGIGRGRAQPKGRTPSPAARERVAQACAGLAARRDLLIEHLHRLQDALGGLTRDDLAALAERLRLSQAEVFEVATFYHHFRVLDDGAMPPRVTVRVCTSLPCALAGGEALLARVRQALQGDDTVAVEAAPCMGQCHQAPAACVGQRQMAPATDEAVVACARSGPSTPRALPASGAPLQPHDYAQLERLLAGELTPAAVLRELQASDLRGLGGAGFPAWRKWATVAGQPGPREGVVNIDEGEVGTFKDWHLLAHDPRPALEGMLIAAAVVGLQRLWVYVRDEYHDVRALLGDELVALRARLAQWQQRYPAAFGDTAVVDPGRAQRPLLPPGGPVIELRRGAGAYICGEESALIESLEGKRGLPRLRPPITALRGVFGRPTLAHNVETLWWLPTLLRDGGAAWATAGVRGRHGWRRYSVSGRVQRPGCYLLPAGSTLRELIDAAGGMAEGHRLYAFLPGGASGGILPASLADVPLDFDTLAEHGAFVGSMAVVVLSEADRARDAALSLLRFFEHESCGQCTPCRAGTRQAVALMQQPVWDGARLDDLAQAMRDASICGLGQAAPNPFGSVLRYFPHEVSP</sequence>
<evidence type="ECO:0000259" key="8">
    <source>
        <dbReference type="SMART" id="SM00928"/>
    </source>
</evidence>
<proteinExistence type="inferred from homology"/>
<protein>
    <submittedName>
        <fullName evidence="9">NADH-quinone oxidoreductase subunit F</fullName>
        <ecNumber evidence="9">1.6.5.11</ecNumber>
    </submittedName>
</protein>
<dbReference type="Gene3D" id="3.40.50.11540">
    <property type="entry name" value="NADH-ubiquinone oxidoreductase 51kDa subunit"/>
    <property type="match status" value="1"/>
</dbReference>
<accession>A0A554WAL6</accession>
<dbReference type="SMART" id="SM00928">
    <property type="entry name" value="NADH_4Fe-4S"/>
    <property type="match status" value="1"/>
</dbReference>
<keyword evidence="4" id="KW-0479">Metal-binding</keyword>
<dbReference type="InterPro" id="IPR019575">
    <property type="entry name" value="Nuop51_4Fe4S-bd"/>
</dbReference>
<dbReference type="AlphaFoldDB" id="A0A554WAL6"/>
<dbReference type="Pfam" id="PF01512">
    <property type="entry name" value="Complex1_51K"/>
    <property type="match status" value="1"/>
</dbReference>
<dbReference type="SUPFAM" id="SSF52833">
    <property type="entry name" value="Thioredoxin-like"/>
    <property type="match status" value="1"/>
</dbReference>
<dbReference type="PANTHER" id="PTHR43578:SF3">
    <property type="entry name" value="NADH-QUINONE OXIDOREDUCTASE SUBUNIT F"/>
    <property type="match status" value="1"/>
</dbReference>
<dbReference type="Proteomes" id="UP000318554">
    <property type="component" value="Unassembled WGS sequence"/>
</dbReference>
<dbReference type="GO" id="GO:0016491">
    <property type="term" value="F:oxidoreductase activity"/>
    <property type="evidence" value="ECO:0007669"/>
    <property type="project" value="UniProtKB-KW"/>
</dbReference>